<dbReference type="EMBL" id="LWDL01000013">
    <property type="protein sequence ID" value="OQW52355.1"/>
    <property type="molecule type" value="Genomic_DNA"/>
</dbReference>
<dbReference type="Pfam" id="PF00109">
    <property type="entry name" value="ketoacyl-synt"/>
    <property type="match status" value="1"/>
</dbReference>
<proteinExistence type="predicted"/>
<evidence type="ECO:0000259" key="2">
    <source>
        <dbReference type="Pfam" id="PF00109"/>
    </source>
</evidence>
<dbReference type="InterPro" id="IPR000794">
    <property type="entry name" value="Beta-ketoacyl_synthase"/>
</dbReference>
<evidence type="ECO:0000256" key="1">
    <source>
        <dbReference type="ARBA" id="ARBA00022679"/>
    </source>
</evidence>
<sequence>MRHPRDVVITGIGLVTSLGVGNDANWQALRAGVAPVIDLAVTPPFPVHPIAPIDYDQQIPRKGDQRQMEPWQRIGVYAAGLALQDAGVAGNGELLGRTHMVTAAGGGERDIAVDEAIMSGMRQAQNKGAYLNERLANDLRPTLFLAQLSNLLAGNISIVHGVVGSSRTFMGEEPAGFDALRIMAARIRAGQADLGLVGGSYSAHRPDMSIIYAFANGLIKDHYVPVWERAAQGGGMIMGGVGAFLVIEAREHAEARNMRVLASLGAIAVDRGARSPGATADRLSRLWRGVAPAMTNETMGVLSGASGIATATTEEHAFLTTLARERAIAVRATGSRLGHSFEASAPANVALAALALSRDDFLPAFGNDVIETAAATPSHILVTSVGHWRGEGLIMVGKA</sequence>
<dbReference type="Gene3D" id="3.40.47.10">
    <property type="match status" value="1"/>
</dbReference>
<dbReference type="PANTHER" id="PTHR11712">
    <property type="entry name" value="POLYKETIDE SYNTHASE-RELATED"/>
    <property type="match status" value="1"/>
</dbReference>
<dbReference type="NCBIfam" id="NF005084">
    <property type="entry name" value="PRK06519.1"/>
    <property type="match status" value="1"/>
</dbReference>
<dbReference type="AlphaFoldDB" id="A0A1W9HY22"/>
<dbReference type="Proteomes" id="UP000192872">
    <property type="component" value="Unassembled WGS sequence"/>
</dbReference>
<accession>A0A1W9HY22</accession>
<dbReference type="GO" id="GO:0004315">
    <property type="term" value="F:3-oxoacyl-[acyl-carrier-protein] synthase activity"/>
    <property type="evidence" value="ECO:0007669"/>
    <property type="project" value="TreeGrafter"/>
</dbReference>
<feature type="domain" description="Beta-ketoacyl synthase-like N-terminal" evidence="2">
    <location>
        <begin position="5"/>
        <end position="251"/>
    </location>
</feature>
<dbReference type="GO" id="GO:0006633">
    <property type="term" value="P:fatty acid biosynthetic process"/>
    <property type="evidence" value="ECO:0007669"/>
    <property type="project" value="TreeGrafter"/>
</dbReference>
<dbReference type="PANTHER" id="PTHR11712:SF336">
    <property type="entry name" value="3-OXOACYL-[ACYL-CARRIER-PROTEIN] SYNTHASE, MITOCHONDRIAL"/>
    <property type="match status" value="1"/>
</dbReference>
<dbReference type="STRING" id="1827387.A4S15_08255"/>
<evidence type="ECO:0000313" key="3">
    <source>
        <dbReference type="EMBL" id="OQW52355.1"/>
    </source>
</evidence>
<name>A0A1W9HY22_9HYPH</name>
<organism evidence="3 4">
    <name type="scientific">Candidatus Raskinella chloraquaticus</name>
    <dbReference type="NCBI Taxonomy" id="1951219"/>
    <lineage>
        <taxon>Bacteria</taxon>
        <taxon>Pseudomonadati</taxon>
        <taxon>Pseudomonadota</taxon>
        <taxon>Alphaproteobacteria</taxon>
        <taxon>Hyphomicrobiales</taxon>
        <taxon>Phreatobacteraceae</taxon>
        <taxon>Candidatus Raskinella</taxon>
    </lineage>
</organism>
<gene>
    <name evidence="3" type="ORF">A4S15_08255</name>
</gene>
<evidence type="ECO:0000313" key="4">
    <source>
        <dbReference type="Proteomes" id="UP000192872"/>
    </source>
</evidence>
<reference evidence="3 4" key="1">
    <citation type="journal article" date="2017" name="Water Res.">
        <title>Comammox in drinking water systems.</title>
        <authorList>
            <person name="Wang Y."/>
            <person name="Ma L."/>
            <person name="Mao Y."/>
            <person name="Jiang X."/>
            <person name="Xia Y."/>
            <person name="Yu K."/>
            <person name="Li B."/>
            <person name="Zhang T."/>
        </authorList>
    </citation>
    <scope>NUCLEOTIDE SEQUENCE [LARGE SCALE GENOMIC DNA]</scope>
    <source>
        <strain evidence="3">SG_bin8</strain>
    </source>
</reference>
<dbReference type="SUPFAM" id="SSF53901">
    <property type="entry name" value="Thiolase-like"/>
    <property type="match status" value="2"/>
</dbReference>
<protein>
    <recommendedName>
        <fullName evidence="2">Beta-ketoacyl synthase-like N-terminal domain-containing protein</fullName>
    </recommendedName>
</protein>
<dbReference type="RefSeq" id="WP_376802269.1">
    <property type="nucleotide sequence ID" value="NZ_DBNB01000034.1"/>
</dbReference>
<dbReference type="InterPro" id="IPR016039">
    <property type="entry name" value="Thiolase-like"/>
</dbReference>
<keyword evidence="1" id="KW-0808">Transferase</keyword>
<comment type="caution">
    <text evidence="3">The sequence shown here is derived from an EMBL/GenBank/DDBJ whole genome shotgun (WGS) entry which is preliminary data.</text>
</comment>
<dbReference type="InterPro" id="IPR014030">
    <property type="entry name" value="Ketoacyl_synth_N"/>
</dbReference>